<proteinExistence type="predicted"/>
<feature type="transmembrane region" description="Helical" evidence="1">
    <location>
        <begin position="12"/>
        <end position="41"/>
    </location>
</feature>
<sequence length="60" mass="6821">MENVFIKILMMIGSISAMIGFTLIEDYIFVIIFAAPFLWILGELVTEITHNNNIQSKSDN</sequence>
<gene>
    <name evidence="2" type="ORF">LCGC14_0374050</name>
</gene>
<reference evidence="2" key="1">
    <citation type="journal article" date="2015" name="Nature">
        <title>Complex archaea that bridge the gap between prokaryotes and eukaryotes.</title>
        <authorList>
            <person name="Spang A."/>
            <person name="Saw J.H."/>
            <person name="Jorgensen S.L."/>
            <person name="Zaremba-Niedzwiedzka K."/>
            <person name="Martijn J."/>
            <person name="Lind A.E."/>
            <person name="van Eijk R."/>
            <person name="Schleper C."/>
            <person name="Guy L."/>
            <person name="Ettema T.J."/>
        </authorList>
    </citation>
    <scope>NUCLEOTIDE SEQUENCE</scope>
</reference>
<name>A0A0F9T437_9ZZZZ</name>
<dbReference type="EMBL" id="LAZR01000300">
    <property type="protein sequence ID" value="KKN76015.1"/>
    <property type="molecule type" value="Genomic_DNA"/>
</dbReference>
<evidence type="ECO:0000313" key="2">
    <source>
        <dbReference type="EMBL" id="KKN76015.1"/>
    </source>
</evidence>
<protein>
    <submittedName>
        <fullName evidence="2">Uncharacterized protein</fullName>
    </submittedName>
</protein>
<dbReference type="AlphaFoldDB" id="A0A0F9T437"/>
<organism evidence="2">
    <name type="scientific">marine sediment metagenome</name>
    <dbReference type="NCBI Taxonomy" id="412755"/>
    <lineage>
        <taxon>unclassified sequences</taxon>
        <taxon>metagenomes</taxon>
        <taxon>ecological metagenomes</taxon>
    </lineage>
</organism>
<accession>A0A0F9T437</accession>
<evidence type="ECO:0000256" key="1">
    <source>
        <dbReference type="SAM" id="Phobius"/>
    </source>
</evidence>
<comment type="caution">
    <text evidence="2">The sequence shown here is derived from an EMBL/GenBank/DDBJ whole genome shotgun (WGS) entry which is preliminary data.</text>
</comment>
<keyword evidence="1" id="KW-1133">Transmembrane helix</keyword>
<keyword evidence="1" id="KW-0472">Membrane</keyword>
<keyword evidence="1" id="KW-0812">Transmembrane</keyword>